<dbReference type="NCBIfam" id="TIGR00097">
    <property type="entry name" value="HMP-P_kinase"/>
    <property type="match status" value="1"/>
</dbReference>
<evidence type="ECO:0000256" key="11">
    <source>
        <dbReference type="ARBA" id="ARBA00022840"/>
    </source>
</evidence>
<reference evidence="17 18" key="2">
    <citation type="journal article" date="2012" name="Stand. Genomic Sci.">
        <title>Complete genome sequence of the moderately thermophilic mineral-sulfide-oxidizing firmicute Sulfobacillus acidophilus type strain (NAL(T)).</title>
        <authorList>
            <person name="Anderson I."/>
            <person name="Chertkov O."/>
            <person name="Chen A."/>
            <person name="Saunders E."/>
            <person name="Lapidus A."/>
            <person name="Nolan M."/>
            <person name="Lucas S."/>
            <person name="Hammon N."/>
            <person name="Deshpande S."/>
            <person name="Cheng J.F."/>
            <person name="Han C."/>
            <person name="Tapia R."/>
            <person name="Goodwin L.A."/>
            <person name="Pitluck S."/>
            <person name="Liolios K."/>
            <person name="Pagani I."/>
            <person name="Ivanova N."/>
            <person name="Mikhailova N."/>
            <person name="Pati A."/>
            <person name="Palaniappan K."/>
            <person name="Land M."/>
            <person name="Pan C."/>
            <person name="Rohde M."/>
            <person name="Pukall R."/>
            <person name="Goker M."/>
            <person name="Detter J.C."/>
            <person name="Woyke T."/>
            <person name="Bristow J."/>
            <person name="Eisen J.A."/>
            <person name="Markowitz V."/>
            <person name="Hugenholtz P."/>
            <person name="Kyrpides N.C."/>
            <person name="Klenk H.P."/>
            <person name="Mavromatis K."/>
        </authorList>
    </citation>
    <scope>NUCLEOTIDE SEQUENCE [LARGE SCALE GENOMIC DNA]</scope>
    <source>
        <strain evidence="18">ATCC 700253 / DSM 10332 / NAL</strain>
    </source>
</reference>
<keyword evidence="18" id="KW-1185">Reference proteome</keyword>
<dbReference type="GO" id="GO:0009228">
    <property type="term" value="P:thiamine biosynthetic process"/>
    <property type="evidence" value="ECO:0007669"/>
    <property type="project" value="UniProtKB-KW"/>
</dbReference>
<evidence type="ECO:0000256" key="10">
    <source>
        <dbReference type="ARBA" id="ARBA00022777"/>
    </source>
</evidence>
<dbReference type="InterPro" id="IPR029056">
    <property type="entry name" value="Ribokinase-like"/>
</dbReference>
<evidence type="ECO:0000256" key="6">
    <source>
        <dbReference type="ARBA" id="ARBA00012963"/>
    </source>
</evidence>
<dbReference type="PANTHER" id="PTHR20858:SF17">
    <property type="entry name" value="HYDROXYMETHYLPYRIMIDINE_PHOSPHOMETHYLPYRIMIDINE KINASE THI20-RELATED"/>
    <property type="match status" value="1"/>
</dbReference>
<dbReference type="PATRIC" id="fig|679936.5.peg.1360"/>
<dbReference type="Proteomes" id="UP000005439">
    <property type="component" value="Chromosome"/>
</dbReference>
<keyword evidence="10 17" id="KW-0418">Kinase</keyword>
<dbReference type="EC" id="2.7.1.49" evidence="5"/>
<dbReference type="KEGG" id="sap:Sulac_1297"/>
<dbReference type="GO" id="GO:0005524">
    <property type="term" value="F:ATP binding"/>
    <property type="evidence" value="ECO:0007669"/>
    <property type="project" value="UniProtKB-KW"/>
</dbReference>
<comment type="similarity">
    <text evidence="4">Belongs to the ThiD family.</text>
</comment>
<evidence type="ECO:0000259" key="16">
    <source>
        <dbReference type="Pfam" id="PF08543"/>
    </source>
</evidence>
<keyword evidence="8 17" id="KW-0808">Transferase</keyword>
<evidence type="ECO:0000256" key="13">
    <source>
        <dbReference type="ARBA" id="ARBA00037917"/>
    </source>
</evidence>
<comment type="catalytic activity">
    <reaction evidence="1">
        <text>4-amino-5-hydroxymethyl-2-methylpyrimidine + ATP = 4-amino-2-methyl-5-(phosphooxymethyl)pyrimidine + ADP + H(+)</text>
        <dbReference type="Rhea" id="RHEA:23096"/>
        <dbReference type="ChEBI" id="CHEBI:15378"/>
        <dbReference type="ChEBI" id="CHEBI:16892"/>
        <dbReference type="ChEBI" id="CHEBI:30616"/>
        <dbReference type="ChEBI" id="CHEBI:58354"/>
        <dbReference type="ChEBI" id="CHEBI:456216"/>
        <dbReference type="EC" id="2.7.1.49"/>
    </reaction>
</comment>
<dbReference type="GO" id="GO:0008972">
    <property type="term" value="F:phosphomethylpyrimidine kinase activity"/>
    <property type="evidence" value="ECO:0007669"/>
    <property type="project" value="UniProtKB-EC"/>
</dbReference>
<comment type="pathway">
    <text evidence="3">Cofactor biosynthesis; thiamine diphosphate biosynthesis; 4-amino-2-methyl-5-diphosphomethylpyrimidine from 5-amino-1-(5-phospho-D-ribosyl)imidazole: step 3/3.</text>
</comment>
<name>G8TVV0_SULAD</name>
<evidence type="ECO:0000256" key="2">
    <source>
        <dbReference type="ARBA" id="ARBA00000565"/>
    </source>
</evidence>
<sequence length="262" mass="27637">MVPRVLAIAGSDPSGGAGIQADLKTYAAFGVYGMTAITALTVQNTVGVTRVVLTDPAVVREQIRACLDDIGVDAIKIGMLGSAAIIRAVAEEIRSLQVPIVVDPVMRAKGGDPLLEPEAEDAFREAIVPLATVITPNLPEAEALLGFPVRDRVEMRRAARALAHQGVPAVLIKGGHLTDEQAADLLWYQAEENWLTAPRIQTHHTHGTGCTLSSAIAAGLARGEAMAVAVAEAKRYVTKAIQDAPGLGHGHGPLWHHGWVRS</sequence>
<evidence type="ECO:0000256" key="14">
    <source>
        <dbReference type="ARBA" id="ARBA00042102"/>
    </source>
</evidence>
<dbReference type="FunFam" id="3.40.1190.20:FF:000003">
    <property type="entry name" value="Phosphomethylpyrimidine kinase ThiD"/>
    <property type="match status" value="1"/>
</dbReference>
<dbReference type="STRING" id="679936.Sulac_1297"/>
<dbReference type="EMBL" id="CP003179">
    <property type="protein sequence ID" value="AEW04794.1"/>
    <property type="molecule type" value="Genomic_DNA"/>
</dbReference>
<comment type="catalytic activity">
    <reaction evidence="2">
        <text>4-amino-2-methyl-5-(phosphooxymethyl)pyrimidine + ATP = 4-amino-2-methyl-5-(diphosphooxymethyl)pyrimidine + ADP</text>
        <dbReference type="Rhea" id="RHEA:19893"/>
        <dbReference type="ChEBI" id="CHEBI:30616"/>
        <dbReference type="ChEBI" id="CHEBI:57841"/>
        <dbReference type="ChEBI" id="CHEBI:58354"/>
        <dbReference type="ChEBI" id="CHEBI:456216"/>
        <dbReference type="EC" id="2.7.4.7"/>
    </reaction>
</comment>
<reference evidence="18" key="1">
    <citation type="submission" date="2011-12" db="EMBL/GenBank/DDBJ databases">
        <title>The complete genome of chromosome of Sulfobacillus acidophilus DSM 10332.</title>
        <authorList>
            <person name="Lucas S."/>
            <person name="Han J."/>
            <person name="Lapidus A."/>
            <person name="Bruce D."/>
            <person name="Goodwin L."/>
            <person name="Pitluck S."/>
            <person name="Peters L."/>
            <person name="Kyrpides N."/>
            <person name="Mavromatis K."/>
            <person name="Ivanova N."/>
            <person name="Mikhailova N."/>
            <person name="Chertkov O."/>
            <person name="Saunders E."/>
            <person name="Detter J.C."/>
            <person name="Tapia R."/>
            <person name="Han C."/>
            <person name="Land M."/>
            <person name="Hauser L."/>
            <person name="Markowitz V."/>
            <person name="Cheng J.-F."/>
            <person name="Hugenholtz P."/>
            <person name="Woyke T."/>
            <person name="Wu D."/>
            <person name="Pukall R."/>
            <person name="Gehrich-Schroeter G."/>
            <person name="Schneider S."/>
            <person name="Klenk H.-P."/>
            <person name="Eisen J.A."/>
        </authorList>
    </citation>
    <scope>NUCLEOTIDE SEQUENCE [LARGE SCALE GENOMIC DNA]</scope>
    <source>
        <strain evidence="18">ATCC 700253 / DSM 10332 / NAL</strain>
    </source>
</reference>
<dbReference type="CDD" id="cd01169">
    <property type="entry name" value="HMPP_kinase"/>
    <property type="match status" value="1"/>
</dbReference>
<gene>
    <name evidence="17" type="ordered locus">Sulac_1297</name>
</gene>
<dbReference type="PANTHER" id="PTHR20858">
    <property type="entry name" value="PHOSPHOMETHYLPYRIMIDINE KINASE"/>
    <property type="match status" value="1"/>
</dbReference>
<dbReference type="Pfam" id="PF08543">
    <property type="entry name" value="Phos_pyr_kin"/>
    <property type="match status" value="1"/>
</dbReference>
<evidence type="ECO:0000256" key="8">
    <source>
        <dbReference type="ARBA" id="ARBA00022679"/>
    </source>
</evidence>
<keyword evidence="9" id="KW-0547">Nucleotide-binding</keyword>
<evidence type="ECO:0000256" key="15">
    <source>
        <dbReference type="ARBA" id="ARBA00043176"/>
    </source>
</evidence>
<evidence type="ECO:0000256" key="12">
    <source>
        <dbReference type="ARBA" id="ARBA00022977"/>
    </source>
</evidence>
<dbReference type="SUPFAM" id="SSF53613">
    <property type="entry name" value="Ribokinase-like"/>
    <property type="match status" value="1"/>
</dbReference>
<dbReference type="AlphaFoldDB" id="G8TVV0"/>
<evidence type="ECO:0000313" key="18">
    <source>
        <dbReference type="Proteomes" id="UP000005439"/>
    </source>
</evidence>
<feature type="domain" description="Pyridoxamine kinase/Phosphomethylpyrimidine kinase" evidence="16">
    <location>
        <begin position="12"/>
        <end position="254"/>
    </location>
</feature>
<dbReference type="HOGENOM" id="CLU_020520_0_0_9"/>
<evidence type="ECO:0000256" key="5">
    <source>
        <dbReference type="ARBA" id="ARBA00012135"/>
    </source>
</evidence>
<proteinExistence type="inferred from homology"/>
<dbReference type="GO" id="GO:0005829">
    <property type="term" value="C:cytosol"/>
    <property type="evidence" value="ECO:0007669"/>
    <property type="project" value="TreeGrafter"/>
</dbReference>
<accession>G8TVV0</accession>
<evidence type="ECO:0000256" key="3">
    <source>
        <dbReference type="ARBA" id="ARBA00004769"/>
    </source>
</evidence>
<dbReference type="InterPro" id="IPR013749">
    <property type="entry name" value="PM/HMP-P_kinase-1"/>
</dbReference>
<evidence type="ECO:0000256" key="9">
    <source>
        <dbReference type="ARBA" id="ARBA00022741"/>
    </source>
</evidence>
<organism evidence="17 18">
    <name type="scientific">Sulfobacillus acidophilus (strain ATCC 700253 / DSM 10332 / NAL)</name>
    <dbReference type="NCBI Taxonomy" id="679936"/>
    <lineage>
        <taxon>Bacteria</taxon>
        <taxon>Bacillati</taxon>
        <taxon>Bacillota</taxon>
        <taxon>Clostridia</taxon>
        <taxon>Eubacteriales</taxon>
        <taxon>Clostridiales Family XVII. Incertae Sedis</taxon>
        <taxon>Sulfobacillus</taxon>
    </lineage>
</organism>
<evidence type="ECO:0000313" key="17">
    <source>
        <dbReference type="EMBL" id="AEW04794.1"/>
    </source>
</evidence>
<keyword evidence="12" id="KW-0784">Thiamine biosynthesis</keyword>
<dbReference type="InterPro" id="IPR004399">
    <property type="entry name" value="HMP/HMP-P_kinase_dom"/>
</dbReference>
<comment type="pathway">
    <text evidence="13">Cofactor biosynthesis; thiamine diphosphate biosynthesis; 4-amino-2-methyl-5-diphosphomethylpyrimidine from 5-amino-1-(5-phospho-D-ribosyl)imidazole: step 2/3.</text>
</comment>
<evidence type="ECO:0000256" key="7">
    <source>
        <dbReference type="ARBA" id="ARBA00019161"/>
    </source>
</evidence>
<dbReference type="GO" id="GO:0008902">
    <property type="term" value="F:hydroxymethylpyrimidine kinase activity"/>
    <property type="evidence" value="ECO:0007669"/>
    <property type="project" value="UniProtKB-EC"/>
</dbReference>
<dbReference type="EC" id="2.7.4.7" evidence="6"/>
<dbReference type="Gene3D" id="3.40.1190.20">
    <property type="match status" value="1"/>
</dbReference>
<evidence type="ECO:0000256" key="4">
    <source>
        <dbReference type="ARBA" id="ARBA00009879"/>
    </source>
</evidence>
<evidence type="ECO:0000256" key="1">
    <source>
        <dbReference type="ARBA" id="ARBA00000151"/>
    </source>
</evidence>
<keyword evidence="11" id="KW-0067">ATP-binding</keyword>
<protein>
    <recommendedName>
        <fullName evidence="7">Hydroxymethylpyrimidine/phosphomethylpyrimidine kinase</fullName>
        <ecNumber evidence="5">2.7.1.49</ecNumber>
        <ecNumber evidence="6">2.7.4.7</ecNumber>
    </recommendedName>
    <alternativeName>
        <fullName evidence="14">Hydroxymethylpyrimidine kinase</fullName>
    </alternativeName>
    <alternativeName>
        <fullName evidence="15">Hydroxymethylpyrimidine phosphate kinase</fullName>
    </alternativeName>
</protein>